<dbReference type="Gene3D" id="2.40.128.110">
    <property type="entry name" value="Lipid/polyisoprenoid-binding, YceI-like"/>
    <property type="match status" value="1"/>
</dbReference>
<sequence>MRNRFLAAIVLATASLACTGAQAQISTWSIDPAHSSINFEIRHLGVSNVHGSINSVKGTVVYDEKDIAKSSVQSTADTATVSTNNEKRDTHLKSPDFFDVAKYPQITFKSTSLSNATGKLTLTGDLTLTGVTKTVTLDVDGPAPPQTDNKGKTRSGFSASGKLKRSDFNFGPKFGGATIGDDVKFSIDVEIDKE</sequence>
<dbReference type="PANTHER" id="PTHR34406">
    <property type="entry name" value="PROTEIN YCEI"/>
    <property type="match status" value="1"/>
</dbReference>
<feature type="signal peptide" evidence="2">
    <location>
        <begin position="1"/>
        <end position="23"/>
    </location>
</feature>
<organism evidence="4 5">
    <name type="scientific">Edaphobacter modestus</name>
    <dbReference type="NCBI Taxonomy" id="388466"/>
    <lineage>
        <taxon>Bacteria</taxon>
        <taxon>Pseudomonadati</taxon>
        <taxon>Acidobacteriota</taxon>
        <taxon>Terriglobia</taxon>
        <taxon>Terriglobales</taxon>
        <taxon>Acidobacteriaceae</taxon>
        <taxon>Edaphobacter</taxon>
    </lineage>
</organism>
<dbReference type="SMART" id="SM00867">
    <property type="entry name" value="YceI"/>
    <property type="match status" value="1"/>
</dbReference>
<reference evidence="4 5" key="1">
    <citation type="submission" date="2019-02" db="EMBL/GenBank/DDBJ databases">
        <title>Genomic Encyclopedia of Archaeal and Bacterial Type Strains, Phase II (KMG-II): from individual species to whole genera.</title>
        <authorList>
            <person name="Goeker M."/>
        </authorList>
    </citation>
    <scope>NUCLEOTIDE SEQUENCE [LARGE SCALE GENOMIC DNA]</scope>
    <source>
        <strain evidence="4 5">DSM 18101</strain>
    </source>
</reference>
<dbReference type="Pfam" id="PF04264">
    <property type="entry name" value="YceI"/>
    <property type="match status" value="1"/>
</dbReference>
<dbReference type="InterPro" id="IPR036761">
    <property type="entry name" value="TTHA0802/YceI-like_sf"/>
</dbReference>
<gene>
    <name evidence="4" type="ORF">BDD14_5156</name>
</gene>
<dbReference type="AlphaFoldDB" id="A0A4Q7Z032"/>
<dbReference type="PANTHER" id="PTHR34406:SF1">
    <property type="entry name" value="PROTEIN YCEI"/>
    <property type="match status" value="1"/>
</dbReference>
<dbReference type="InterPro" id="IPR007372">
    <property type="entry name" value="Lipid/polyisoprenoid-bd_YceI"/>
</dbReference>
<evidence type="ECO:0000313" key="4">
    <source>
        <dbReference type="EMBL" id="RZU43490.1"/>
    </source>
</evidence>
<dbReference type="OrthoDB" id="9811006at2"/>
<feature type="region of interest" description="Disordered" evidence="1">
    <location>
        <begin position="138"/>
        <end position="163"/>
    </location>
</feature>
<evidence type="ECO:0000313" key="5">
    <source>
        <dbReference type="Proteomes" id="UP000292958"/>
    </source>
</evidence>
<proteinExistence type="predicted"/>
<comment type="caution">
    <text evidence="4">The sequence shown here is derived from an EMBL/GenBank/DDBJ whole genome shotgun (WGS) entry which is preliminary data.</text>
</comment>
<dbReference type="Proteomes" id="UP000292958">
    <property type="component" value="Unassembled WGS sequence"/>
</dbReference>
<name>A0A4Q7Z032_9BACT</name>
<dbReference type="EMBL" id="SHKW01000001">
    <property type="protein sequence ID" value="RZU43490.1"/>
    <property type="molecule type" value="Genomic_DNA"/>
</dbReference>
<protein>
    <submittedName>
        <fullName evidence="4">Polyisoprenoid-binding protein YceI</fullName>
    </submittedName>
</protein>
<evidence type="ECO:0000259" key="3">
    <source>
        <dbReference type="SMART" id="SM00867"/>
    </source>
</evidence>
<dbReference type="RefSeq" id="WP_130422097.1">
    <property type="nucleotide sequence ID" value="NZ_SHKW01000001.1"/>
</dbReference>
<dbReference type="SUPFAM" id="SSF101874">
    <property type="entry name" value="YceI-like"/>
    <property type="match status" value="1"/>
</dbReference>
<keyword evidence="5" id="KW-1185">Reference proteome</keyword>
<evidence type="ECO:0000256" key="1">
    <source>
        <dbReference type="SAM" id="MobiDB-lite"/>
    </source>
</evidence>
<feature type="chain" id="PRO_5020889012" evidence="2">
    <location>
        <begin position="24"/>
        <end position="194"/>
    </location>
</feature>
<feature type="domain" description="Lipid/polyisoprenoid-binding YceI-like" evidence="3">
    <location>
        <begin position="27"/>
        <end position="192"/>
    </location>
</feature>
<accession>A0A4Q7Z032</accession>
<keyword evidence="2" id="KW-0732">Signal</keyword>
<evidence type="ECO:0000256" key="2">
    <source>
        <dbReference type="SAM" id="SignalP"/>
    </source>
</evidence>
<dbReference type="PROSITE" id="PS51257">
    <property type="entry name" value="PROKAR_LIPOPROTEIN"/>
    <property type="match status" value="1"/>
</dbReference>